<evidence type="ECO:0000313" key="3">
    <source>
        <dbReference type="EMBL" id="GMF53164.1"/>
    </source>
</evidence>
<dbReference type="AlphaFoldDB" id="A0A9W7D3U3"/>
<gene>
    <name evidence="3" type="ORF">Pfra01_002190900</name>
</gene>
<reference evidence="3" key="1">
    <citation type="submission" date="2023-04" db="EMBL/GenBank/DDBJ databases">
        <title>Phytophthora fragariaefolia NBRC 109709.</title>
        <authorList>
            <person name="Ichikawa N."/>
            <person name="Sato H."/>
            <person name="Tonouchi N."/>
        </authorList>
    </citation>
    <scope>NUCLEOTIDE SEQUENCE</scope>
    <source>
        <strain evidence="3">NBRC 109709</strain>
    </source>
</reference>
<feature type="chain" id="PRO_5040853324" evidence="2">
    <location>
        <begin position="20"/>
        <end position="185"/>
    </location>
</feature>
<feature type="region of interest" description="Disordered" evidence="1">
    <location>
        <begin position="138"/>
        <end position="185"/>
    </location>
</feature>
<accession>A0A9W7D3U3</accession>
<feature type="compositionally biased region" description="Basic and acidic residues" evidence="1">
    <location>
        <begin position="69"/>
        <end position="82"/>
    </location>
</feature>
<keyword evidence="4" id="KW-1185">Reference proteome</keyword>
<evidence type="ECO:0000256" key="2">
    <source>
        <dbReference type="SAM" id="SignalP"/>
    </source>
</evidence>
<evidence type="ECO:0000256" key="1">
    <source>
        <dbReference type="SAM" id="MobiDB-lite"/>
    </source>
</evidence>
<feature type="signal peptide" evidence="2">
    <location>
        <begin position="1"/>
        <end position="19"/>
    </location>
</feature>
<dbReference type="OrthoDB" id="166776at2759"/>
<proteinExistence type="predicted"/>
<protein>
    <submittedName>
        <fullName evidence="3">Unnamed protein product</fullName>
    </submittedName>
</protein>
<organism evidence="3 4">
    <name type="scientific">Phytophthora fragariaefolia</name>
    <dbReference type="NCBI Taxonomy" id="1490495"/>
    <lineage>
        <taxon>Eukaryota</taxon>
        <taxon>Sar</taxon>
        <taxon>Stramenopiles</taxon>
        <taxon>Oomycota</taxon>
        <taxon>Peronosporomycetes</taxon>
        <taxon>Peronosporales</taxon>
        <taxon>Peronosporaceae</taxon>
        <taxon>Phytophthora</taxon>
    </lineage>
</organism>
<sequence length="185" mass="20796">MRPLLLLLLLVLLAATAAAEDALKLQLDAEQPVTVTLADGSTRELTAAEFEQLARERSEQQAKLQPEATGERRQRQELREIQEQDPQFALHIDLARRAFKELQRHGYARGYALAGFSEQLARPSTRQEQADYYVELILTSRQDPSSGVPPKTGSGTKKRDDEPLSYEVQLLLDEQGTASRRRRGA</sequence>
<keyword evidence="2" id="KW-0732">Signal</keyword>
<dbReference type="Proteomes" id="UP001165121">
    <property type="component" value="Unassembled WGS sequence"/>
</dbReference>
<comment type="caution">
    <text evidence="3">The sequence shown here is derived from an EMBL/GenBank/DDBJ whole genome shotgun (WGS) entry which is preliminary data.</text>
</comment>
<feature type="region of interest" description="Disordered" evidence="1">
    <location>
        <begin position="57"/>
        <end position="82"/>
    </location>
</feature>
<dbReference type="EMBL" id="BSXT01003243">
    <property type="protein sequence ID" value="GMF53164.1"/>
    <property type="molecule type" value="Genomic_DNA"/>
</dbReference>
<name>A0A9W7D3U3_9STRA</name>
<evidence type="ECO:0000313" key="4">
    <source>
        <dbReference type="Proteomes" id="UP001165121"/>
    </source>
</evidence>